<evidence type="ECO:0000256" key="1">
    <source>
        <dbReference type="SAM" id="MobiDB-lite"/>
    </source>
</evidence>
<organism evidence="3 4">
    <name type="scientific">Araneus ventricosus</name>
    <name type="common">Orbweaver spider</name>
    <name type="synonym">Epeira ventricosa</name>
    <dbReference type="NCBI Taxonomy" id="182803"/>
    <lineage>
        <taxon>Eukaryota</taxon>
        <taxon>Metazoa</taxon>
        <taxon>Ecdysozoa</taxon>
        <taxon>Arthropoda</taxon>
        <taxon>Chelicerata</taxon>
        <taxon>Arachnida</taxon>
        <taxon>Araneae</taxon>
        <taxon>Araneomorphae</taxon>
        <taxon>Entelegynae</taxon>
        <taxon>Araneoidea</taxon>
        <taxon>Araneidae</taxon>
        <taxon>Araneus</taxon>
    </lineage>
</organism>
<comment type="caution">
    <text evidence="3">The sequence shown here is derived from an EMBL/GenBank/DDBJ whole genome shotgun (WGS) entry which is preliminary data.</text>
</comment>
<dbReference type="Proteomes" id="UP000499080">
    <property type="component" value="Unassembled WGS sequence"/>
</dbReference>
<dbReference type="EMBL" id="BGPR01007854">
    <property type="protein sequence ID" value="GBN30011.1"/>
    <property type="molecule type" value="Genomic_DNA"/>
</dbReference>
<gene>
    <name evidence="3" type="ORF">AVEN_133637_1</name>
</gene>
<keyword evidence="4" id="KW-1185">Reference proteome</keyword>
<protein>
    <submittedName>
        <fullName evidence="3">Uncharacterized protein</fullName>
    </submittedName>
</protein>
<dbReference type="AlphaFoldDB" id="A0A4Y2MS67"/>
<evidence type="ECO:0000313" key="3">
    <source>
        <dbReference type="EMBL" id="GBN30011.1"/>
    </source>
</evidence>
<keyword evidence="2" id="KW-0472">Membrane</keyword>
<sequence>MVFLIPFFYLPGLIKDTLERFLHSCQDWSFESVDFWEVLSSPLHWLSSTLFKFLGVLMFILVVVLFFVDRIVHPTRQVEHNGVGRPDPNLARRNRGVRPEPPPQVDENE</sequence>
<feature type="region of interest" description="Disordered" evidence="1">
    <location>
        <begin position="79"/>
        <end position="109"/>
    </location>
</feature>
<evidence type="ECO:0000313" key="4">
    <source>
        <dbReference type="Proteomes" id="UP000499080"/>
    </source>
</evidence>
<evidence type="ECO:0000256" key="2">
    <source>
        <dbReference type="SAM" id="Phobius"/>
    </source>
</evidence>
<name>A0A4Y2MS67_ARAVE</name>
<keyword evidence="2" id="KW-1133">Transmembrane helix</keyword>
<feature type="transmembrane region" description="Helical" evidence="2">
    <location>
        <begin position="45"/>
        <end position="68"/>
    </location>
</feature>
<reference evidence="3 4" key="1">
    <citation type="journal article" date="2019" name="Sci. Rep.">
        <title>Orb-weaving spider Araneus ventricosus genome elucidates the spidroin gene catalogue.</title>
        <authorList>
            <person name="Kono N."/>
            <person name="Nakamura H."/>
            <person name="Ohtoshi R."/>
            <person name="Moran D.A.P."/>
            <person name="Shinohara A."/>
            <person name="Yoshida Y."/>
            <person name="Fujiwara M."/>
            <person name="Mori M."/>
            <person name="Tomita M."/>
            <person name="Arakawa K."/>
        </authorList>
    </citation>
    <scope>NUCLEOTIDE SEQUENCE [LARGE SCALE GENOMIC DNA]</scope>
</reference>
<accession>A0A4Y2MS67</accession>
<proteinExistence type="predicted"/>
<keyword evidence="2" id="KW-0812">Transmembrane</keyword>
<feature type="compositionally biased region" description="Pro residues" evidence="1">
    <location>
        <begin position="99"/>
        <end position="109"/>
    </location>
</feature>